<dbReference type="Proteomes" id="UP000243498">
    <property type="component" value="Unassembled WGS sequence"/>
</dbReference>
<feature type="region of interest" description="Disordered" evidence="1">
    <location>
        <begin position="90"/>
        <end position="136"/>
    </location>
</feature>
<organism evidence="2 3">
    <name type="scientific">Metarhizium rileyi (strain RCEF 4871)</name>
    <name type="common">Nomuraea rileyi</name>
    <dbReference type="NCBI Taxonomy" id="1649241"/>
    <lineage>
        <taxon>Eukaryota</taxon>
        <taxon>Fungi</taxon>
        <taxon>Dikarya</taxon>
        <taxon>Ascomycota</taxon>
        <taxon>Pezizomycotina</taxon>
        <taxon>Sordariomycetes</taxon>
        <taxon>Hypocreomycetidae</taxon>
        <taxon>Hypocreales</taxon>
        <taxon>Clavicipitaceae</taxon>
        <taxon>Metarhizium</taxon>
    </lineage>
</organism>
<protein>
    <submittedName>
        <fullName evidence="2">Uncharacterized protein</fullName>
    </submittedName>
</protein>
<evidence type="ECO:0000256" key="1">
    <source>
        <dbReference type="SAM" id="MobiDB-lite"/>
    </source>
</evidence>
<reference evidence="2 3" key="1">
    <citation type="journal article" date="2016" name="Genome Biol. Evol.">
        <title>Divergent and convergent evolution of fungal pathogenicity.</title>
        <authorList>
            <person name="Shang Y."/>
            <person name="Xiao G."/>
            <person name="Zheng P."/>
            <person name="Cen K."/>
            <person name="Zhan S."/>
            <person name="Wang C."/>
        </authorList>
    </citation>
    <scope>NUCLEOTIDE SEQUENCE [LARGE SCALE GENOMIC DNA]</scope>
    <source>
        <strain evidence="2 3">RCEF 4871</strain>
    </source>
</reference>
<comment type="caution">
    <text evidence="2">The sequence shown here is derived from an EMBL/GenBank/DDBJ whole genome shotgun (WGS) entry which is preliminary data.</text>
</comment>
<keyword evidence="3" id="KW-1185">Reference proteome</keyword>
<name>A0A166VRC8_METRR</name>
<dbReference type="STRING" id="1081105.A0A166VRC8"/>
<proteinExistence type="predicted"/>
<dbReference type="OMA" id="TQWNVAT"/>
<dbReference type="EMBL" id="AZHC01000075">
    <property type="protein sequence ID" value="OAA33948.1"/>
    <property type="molecule type" value="Genomic_DNA"/>
</dbReference>
<evidence type="ECO:0000313" key="2">
    <source>
        <dbReference type="EMBL" id="OAA33948.1"/>
    </source>
</evidence>
<dbReference type="AlphaFoldDB" id="A0A166VRC8"/>
<feature type="region of interest" description="Disordered" evidence="1">
    <location>
        <begin position="151"/>
        <end position="193"/>
    </location>
</feature>
<feature type="region of interest" description="Disordered" evidence="1">
    <location>
        <begin position="229"/>
        <end position="266"/>
    </location>
</feature>
<accession>A0A166VRC8</accession>
<evidence type="ECO:0000313" key="3">
    <source>
        <dbReference type="Proteomes" id="UP000243498"/>
    </source>
</evidence>
<dbReference type="OrthoDB" id="5426191at2759"/>
<gene>
    <name evidence="2" type="ORF">NOR_08741</name>
</gene>
<sequence length="504" mass="55044">MNISTKANAPVTKKAKSLIDISTLASNPPQYPEDANPDTDSLVLYIGRVPNTRNLFLSTHEPINVSEQDMFNAFYFVSLIEEEIAHAGPAYRSREDSSSPPMRIPRKPLPETARPLIPDSLPKGSRMHQPSAGSDVNALSRSAAAVRLEQDTRAAVTTEAPKRTAPGLHTGMPARKPLPPGVLPPTSTEKSTFVKPAVPGDSSIGGGGIEHVQKQAAGTVAMLPLDTSVLPTFSGSNRPPRNRPGPLQHPRSRSQSHPKGSTPYTLALTRRHPSFTNSLHLGYIRSRQLHSQQPDPQQPDSRHSDFQYYPIDIELVASGYAKFRESEGVGSAETFCRQVAMIYSKSLLTTVKDKSREALQSLNRVINRHRSDSAPSELLNKSDAPAAPETIVVTSEPPPEGWKARASIFSSPWGGTCVFTTCADGKSSVCKYTAAMPPWNTQAYCSDDIPKPETEIVSDLQWNIHGEQTKVGKLIIYGKGFKMLDLLVAANMGLFWRSLERLRA</sequence>